<proteinExistence type="predicted"/>
<dbReference type="Proteomes" id="UP000650833">
    <property type="component" value="Unassembled WGS sequence"/>
</dbReference>
<accession>A0A8H7V9J3</accession>
<evidence type="ECO:0000313" key="2">
    <source>
        <dbReference type="EMBL" id="KAG2215151.1"/>
    </source>
</evidence>
<feature type="transmembrane region" description="Helical" evidence="1">
    <location>
        <begin position="149"/>
        <end position="170"/>
    </location>
</feature>
<keyword evidence="1" id="KW-1133">Transmembrane helix</keyword>
<feature type="transmembrane region" description="Helical" evidence="1">
    <location>
        <begin position="56"/>
        <end position="75"/>
    </location>
</feature>
<keyword evidence="1" id="KW-0472">Membrane</keyword>
<feature type="transmembrane region" description="Helical" evidence="1">
    <location>
        <begin position="106"/>
        <end position="129"/>
    </location>
</feature>
<gene>
    <name evidence="2" type="ORF">INT46_006537</name>
</gene>
<name>A0A8H7V9J3_9FUNG</name>
<protein>
    <submittedName>
        <fullName evidence="2">Uncharacterized protein</fullName>
    </submittedName>
</protein>
<keyword evidence="1" id="KW-0812">Transmembrane</keyword>
<dbReference type="AlphaFoldDB" id="A0A8H7V9J3"/>
<evidence type="ECO:0000313" key="3">
    <source>
        <dbReference type="Proteomes" id="UP000650833"/>
    </source>
</evidence>
<dbReference type="EMBL" id="JAEPRC010000013">
    <property type="protein sequence ID" value="KAG2215151.1"/>
    <property type="molecule type" value="Genomic_DNA"/>
</dbReference>
<evidence type="ECO:0000256" key="1">
    <source>
        <dbReference type="SAM" id="Phobius"/>
    </source>
</evidence>
<dbReference type="OrthoDB" id="2206081at2759"/>
<keyword evidence="3" id="KW-1185">Reference proteome</keyword>
<reference evidence="2" key="1">
    <citation type="submission" date="2020-12" db="EMBL/GenBank/DDBJ databases">
        <title>Metabolic potential, ecology and presence of endohyphal bacteria is reflected in genomic diversity of Mucoromycotina.</title>
        <authorList>
            <person name="Muszewska A."/>
            <person name="Okrasinska A."/>
            <person name="Steczkiewicz K."/>
            <person name="Drgas O."/>
            <person name="Orlowska M."/>
            <person name="Perlinska-Lenart U."/>
            <person name="Aleksandrzak-Piekarczyk T."/>
            <person name="Szatraj K."/>
            <person name="Zielenkiewicz U."/>
            <person name="Pilsyk S."/>
            <person name="Malc E."/>
            <person name="Mieczkowski P."/>
            <person name="Kruszewska J.S."/>
            <person name="Biernat P."/>
            <person name="Pawlowska J."/>
        </authorList>
    </citation>
    <scope>NUCLEOTIDE SEQUENCE</scope>
    <source>
        <strain evidence="2">CBS 226.32</strain>
    </source>
</reference>
<sequence length="303" mass="34799">MIQLSAYGERVIDRISMIGMWIAVTICVRNFFVCLRQYRRTRGLILIILESDKHSIWIKLVGGFLITLRFADWPYELAFRTLQQQIMSQSIESGSNCLAQWGTGVIILNFVADSLANLFLSGMFVRRLYVHIRNSRKIMSHRNQIIEYIARKSLVCLILTFVVNLAMNLFKVTNFLGNRSDALTAYFEIIESTLLVEALRVDYTRLPDQSFCEHCGMVVNSYGNNNRKNLHQQQINEQVNNLNVPGKTSARSFAPSSIFSDVPYNSNYQLQQQRHSNQYSMNNTITSHGHIPSTTRINGDEEV</sequence>
<organism evidence="2 3">
    <name type="scientific">Mucor plumbeus</name>
    <dbReference type="NCBI Taxonomy" id="97098"/>
    <lineage>
        <taxon>Eukaryota</taxon>
        <taxon>Fungi</taxon>
        <taxon>Fungi incertae sedis</taxon>
        <taxon>Mucoromycota</taxon>
        <taxon>Mucoromycotina</taxon>
        <taxon>Mucoromycetes</taxon>
        <taxon>Mucorales</taxon>
        <taxon>Mucorineae</taxon>
        <taxon>Mucoraceae</taxon>
        <taxon>Mucor</taxon>
    </lineage>
</organism>
<comment type="caution">
    <text evidence="2">The sequence shown here is derived from an EMBL/GenBank/DDBJ whole genome shotgun (WGS) entry which is preliminary data.</text>
</comment>
<feature type="transmembrane region" description="Helical" evidence="1">
    <location>
        <begin position="15"/>
        <end position="35"/>
    </location>
</feature>